<keyword evidence="1" id="KW-0812">Transmembrane</keyword>
<dbReference type="Proteomes" id="UP000887575">
    <property type="component" value="Unassembled WGS sequence"/>
</dbReference>
<keyword evidence="2" id="KW-1185">Reference proteome</keyword>
<feature type="transmembrane region" description="Helical" evidence="1">
    <location>
        <begin position="38"/>
        <end position="64"/>
    </location>
</feature>
<evidence type="ECO:0000256" key="1">
    <source>
        <dbReference type="SAM" id="Phobius"/>
    </source>
</evidence>
<keyword evidence="1" id="KW-0472">Membrane</keyword>
<organism evidence="2 3">
    <name type="scientific">Mesorhabditis belari</name>
    <dbReference type="NCBI Taxonomy" id="2138241"/>
    <lineage>
        <taxon>Eukaryota</taxon>
        <taxon>Metazoa</taxon>
        <taxon>Ecdysozoa</taxon>
        <taxon>Nematoda</taxon>
        <taxon>Chromadorea</taxon>
        <taxon>Rhabditida</taxon>
        <taxon>Rhabditina</taxon>
        <taxon>Rhabditomorpha</taxon>
        <taxon>Rhabditoidea</taxon>
        <taxon>Rhabditidae</taxon>
        <taxon>Mesorhabditinae</taxon>
        <taxon>Mesorhabditis</taxon>
    </lineage>
</organism>
<evidence type="ECO:0000313" key="2">
    <source>
        <dbReference type="Proteomes" id="UP000887575"/>
    </source>
</evidence>
<evidence type="ECO:0000313" key="3">
    <source>
        <dbReference type="WBParaSite" id="MBELARI_LOCUS17305"/>
    </source>
</evidence>
<dbReference type="Pfam" id="PF10327">
    <property type="entry name" value="7TM_GPCR_Sri"/>
    <property type="match status" value="1"/>
</dbReference>
<dbReference type="InterPro" id="IPR019429">
    <property type="entry name" value="7TM_GPCR_serpentine_rcpt_Sri"/>
</dbReference>
<sequence>MVMAEVWLGLLQPVALLPNVAFYTVGLQSSLFGLNAHFALGGYLFWIQVTFFSICQCLLFRWFVIVGRKIR</sequence>
<proteinExistence type="predicted"/>
<accession>A0AAF3J5E5</accession>
<dbReference type="WBParaSite" id="MBELARI_LOCUS17305">
    <property type="protein sequence ID" value="MBELARI_LOCUS17305"/>
    <property type="gene ID" value="MBELARI_LOCUS17305"/>
</dbReference>
<name>A0AAF3J5E5_9BILA</name>
<dbReference type="AlphaFoldDB" id="A0AAF3J5E5"/>
<protein>
    <submittedName>
        <fullName evidence="3">Uncharacterized protein</fullName>
    </submittedName>
</protein>
<reference evidence="3" key="1">
    <citation type="submission" date="2024-02" db="UniProtKB">
        <authorList>
            <consortium name="WormBaseParasite"/>
        </authorList>
    </citation>
    <scope>IDENTIFICATION</scope>
</reference>
<keyword evidence="1" id="KW-1133">Transmembrane helix</keyword>